<protein>
    <recommendedName>
        <fullName evidence="3">DUF5643 domain-containing protein</fullName>
    </recommendedName>
</protein>
<proteinExistence type="predicted"/>
<evidence type="ECO:0000313" key="1">
    <source>
        <dbReference type="EMBL" id="MFD2043579.1"/>
    </source>
</evidence>
<dbReference type="Proteomes" id="UP001597383">
    <property type="component" value="Unassembled WGS sequence"/>
</dbReference>
<accession>A0ABW4VVC5</accession>
<evidence type="ECO:0008006" key="3">
    <source>
        <dbReference type="Google" id="ProtNLM"/>
    </source>
</evidence>
<reference evidence="2" key="1">
    <citation type="journal article" date="2019" name="Int. J. Syst. Evol. Microbiol.">
        <title>The Global Catalogue of Microorganisms (GCM) 10K type strain sequencing project: providing services to taxonomists for standard genome sequencing and annotation.</title>
        <authorList>
            <consortium name="The Broad Institute Genomics Platform"/>
            <consortium name="The Broad Institute Genome Sequencing Center for Infectious Disease"/>
            <person name="Wu L."/>
            <person name="Ma J."/>
        </authorList>
    </citation>
    <scope>NUCLEOTIDE SEQUENCE [LARGE SCALE GENOMIC DNA]</scope>
    <source>
        <strain evidence="2">R28</strain>
    </source>
</reference>
<keyword evidence="2" id="KW-1185">Reference proteome</keyword>
<comment type="caution">
    <text evidence="1">The sequence shown here is derived from an EMBL/GenBank/DDBJ whole genome shotgun (WGS) entry which is preliminary data.</text>
</comment>
<sequence length="155" mass="18015">MGKWIRRIIIVIAFIMLLPNIFTLLTDLGSDIPKETREQVESGNAMIYDLDKEVQLDQDIIKFKHLVRTEDRTELIYEVLTYEPGWSFPDNALELKDEQGNTYLFNGGSSSGNSWGAIIRMDYEPIPETLDKVILDFNWYDRSFQTDIMLIEEGD</sequence>
<gene>
    <name evidence="1" type="ORF">ACFSJF_04725</name>
</gene>
<organism evidence="1 2">
    <name type="scientific">Ornithinibacillus salinisoli</name>
    <dbReference type="NCBI Taxonomy" id="1848459"/>
    <lineage>
        <taxon>Bacteria</taxon>
        <taxon>Bacillati</taxon>
        <taxon>Bacillota</taxon>
        <taxon>Bacilli</taxon>
        <taxon>Bacillales</taxon>
        <taxon>Bacillaceae</taxon>
        <taxon>Ornithinibacillus</taxon>
    </lineage>
</organism>
<dbReference type="EMBL" id="JBHUHQ010000009">
    <property type="protein sequence ID" value="MFD2043579.1"/>
    <property type="molecule type" value="Genomic_DNA"/>
</dbReference>
<name>A0ABW4VVC5_9BACI</name>
<evidence type="ECO:0000313" key="2">
    <source>
        <dbReference type="Proteomes" id="UP001597383"/>
    </source>
</evidence>
<dbReference type="RefSeq" id="WP_377555305.1">
    <property type="nucleotide sequence ID" value="NZ_JBHUMI010000008.1"/>
</dbReference>